<organism evidence="1 2">
    <name type="scientific">Ambrosiozyma monospora</name>
    <name type="common">Yeast</name>
    <name type="synonym">Endomycopsis monosporus</name>
    <dbReference type="NCBI Taxonomy" id="43982"/>
    <lineage>
        <taxon>Eukaryota</taxon>
        <taxon>Fungi</taxon>
        <taxon>Dikarya</taxon>
        <taxon>Ascomycota</taxon>
        <taxon>Saccharomycotina</taxon>
        <taxon>Pichiomycetes</taxon>
        <taxon>Pichiales</taxon>
        <taxon>Pichiaceae</taxon>
        <taxon>Ambrosiozyma</taxon>
    </lineage>
</organism>
<evidence type="ECO:0000313" key="2">
    <source>
        <dbReference type="Proteomes" id="UP001165063"/>
    </source>
</evidence>
<name>A0A9W6YY04_AMBMO</name>
<proteinExistence type="predicted"/>
<accession>A0A9W6YY04</accession>
<gene>
    <name evidence="1" type="ORF">Amon01_000376200</name>
</gene>
<protein>
    <submittedName>
        <fullName evidence="1">Unnamed protein product</fullName>
    </submittedName>
</protein>
<dbReference type="Proteomes" id="UP001165063">
    <property type="component" value="Unassembled WGS sequence"/>
</dbReference>
<keyword evidence="2" id="KW-1185">Reference proteome</keyword>
<evidence type="ECO:0000313" key="1">
    <source>
        <dbReference type="EMBL" id="GMG29755.1"/>
    </source>
</evidence>
<comment type="caution">
    <text evidence="1">The sequence shown here is derived from an EMBL/GenBank/DDBJ whole genome shotgun (WGS) entry which is preliminary data.</text>
</comment>
<dbReference type="EMBL" id="BSXU01001665">
    <property type="protein sequence ID" value="GMG29755.1"/>
    <property type="molecule type" value="Genomic_DNA"/>
</dbReference>
<dbReference type="AlphaFoldDB" id="A0A9W6YY04"/>
<reference evidence="1" key="1">
    <citation type="submission" date="2023-04" db="EMBL/GenBank/DDBJ databases">
        <title>Ambrosiozyma monospora NBRC 1965.</title>
        <authorList>
            <person name="Ichikawa N."/>
            <person name="Sato H."/>
            <person name="Tonouchi N."/>
        </authorList>
    </citation>
    <scope>NUCLEOTIDE SEQUENCE</scope>
    <source>
        <strain evidence="1">NBRC 1965</strain>
    </source>
</reference>
<sequence length="81" mass="9463">MVSLTEDWISPRLFQSKLKFNHLSKFPFTTHHLIQLTLWIANVETGKPLYKIRPNITNNDIFRKVTATSLPTVLLNINETR</sequence>